<dbReference type="GO" id="GO:0004045">
    <property type="term" value="F:peptidyl-tRNA hydrolase activity"/>
    <property type="evidence" value="ECO:0007669"/>
    <property type="project" value="UniProtKB-UniRule"/>
</dbReference>
<evidence type="ECO:0000256" key="6">
    <source>
        <dbReference type="ARBA" id="ARBA00050038"/>
    </source>
</evidence>
<evidence type="ECO:0000256" key="9">
    <source>
        <dbReference type="RuleBase" id="RU004320"/>
    </source>
</evidence>
<evidence type="ECO:0000313" key="11">
    <source>
        <dbReference type="Proteomes" id="UP000388235"/>
    </source>
</evidence>
<feature type="binding site" evidence="7">
    <location>
        <position position="70"/>
    </location>
    <ligand>
        <name>tRNA</name>
        <dbReference type="ChEBI" id="CHEBI:17843"/>
    </ligand>
</feature>
<organism evidence="10 11">
    <name type="scientific">Litorivicinus lipolyticus</name>
    <dbReference type="NCBI Taxonomy" id="418701"/>
    <lineage>
        <taxon>Bacteria</taxon>
        <taxon>Pseudomonadati</taxon>
        <taxon>Pseudomonadota</taxon>
        <taxon>Gammaproteobacteria</taxon>
        <taxon>Oceanospirillales</taxon>
        <taxon>Litorivicinaceae</taxon>
        <taxon>Litorivicinus</taxon>
    </lineage>
</organism>
<comment type="function">
    <text evidence="7">Catalyzes the release of premature peptidyl moieties from peptidyl-tRNA molecules trapped in stalled 50S ribosomal subunits, and thus maintains levels of free tRNAs and 50S ribosomes.</text>
</comment>
<gene>
    <name evidence="7" type="primary">pth</name>
    <name evidence="10" type="ORF">GH975_10695</name>
</gene>
<comment type="subcellular location">
    <subcellularLocation>
        <location evidence="7">Cytoplasm</location>
    </subcellularLocation>
</comment>
<dbReference type="SUPFAM" id="SSF53178">
    <property type="entry name" value="Peptidyl-tRNA hydrolase-like"/>
    <property type="match status" value="1"/>
</dbReference>
<evidence type="ECO:0000256" key="8">
    <source>
        <dbReference type="RuleBase" id="RU000673"/>
    </source>
</evidence>
<protein>
    <recommendedName>
        <fullName evidence="6 7">Peptidyl-tRNA hydrolase</fullName>
        <shortName evidence="7">Pth</shortName>
        <ecNumber evidence="1 7">3.1.1.29</ecNumber>
    </recommendedName>
</protein>
<evidence type="ECO:0000256" key="4">
    <source>
        <dbReference type="ARBA" id="ARBA00022884"/>
    </source>
</evidence>
<comment type="subunit">
    <text evidence="7">Monomer.</text>
</comment>
<feature type="binding site" evidence="7">
    <location>
        <position position="116"/>
    </location>
    <ligand>
        <name>tRNA</name>
        <dbReference type="ChEBI" id="CHEBI:17843"/>
    </ligand>
</feature>
<evidence type="ECO:0000256" key="5">
    <source>
        <dbReference type="ARBA" id="ARBA00038063"/>
    </source>
</evidence>
<accession>A0A5Q2QGP7</accession>
<dbReference type="InterPro" id="IPR018171">
    <property type="entry name" value="Pept_tRNA_hydro_CS"/>
</dbReference>
<feature type="active site" description="Proton acceptor" evidence="7">
    <location>
        <position position="22"/>
    </location>
</feature>
<keyword evidence="7" id="KW-0963">Cytoplasm</keyword>
<dbReference type="PANTHER" id="PTHR17224:SF1">
    <property type="entry name" value="PEPTIDYL-TRNA HYDROLASE"/>
    <property type="match status" value="1"/>
</dbReference>
<dbReference type="HAMAP" id="MF_00083">
    <property type="entry name" value="Pept_tRNA_hydro_bact"/>
    <property type="match status" value="1"/>
</dbReference>
<feature type="binding site" evidence="7">
    <location>
        <position position="17"/>
    </location>
    <ligand>
        <name>tRNA</name>
        <dbReference type="ChEBI" id="CHEBI:17843"/>
    </ligand>
</feature>
<feature type="binding site" evidence="7">
    <location>
        <position position="68"/>
    </location>
    <ligand>
        <name>tRNA</name>
        <dbReference type="ChEBI" id="CHEBI:17843"/>
    </ligand>
</feature>
<dbReference type="InterPro" id="IPR001328">
    <property type="entry name" value="Pept_tRNA_hydro"/>
</dbReference>
<keyword evidence="2 7" id="KW-0820">tRNA-binding</keyword>
<comment type="similarity">
    <text evidence="5 7 9">Belongs to the PTH family.</text>
</comment>
<dbReference type="EMBL" id="CP045871">
    <property type="protein sequence ID" value="QGG81010.1"/>
    <property type="molecule type" value="Genomic_DNA"/>
</dbReference>
<evidence type="ECO:0000313" key="10">
    <source>
        <dbReference type="EMBL" id="QGG81010.1"/>
    </source>
</evidence>
<dbReference type="Pfam" id="PF01195">
    <property type="entry name" value="Pept_tRNA_hydro"/>
    <property type="match status" value="1"/>
</dbReference>
<dbReference type="Gene3D" id="3.40.50.1470">
    <property type="entry name" value="Peptidyl-tRNA hydrolase"/>
    <property type="match status" value="1"/>
</dbReference>
<dbReference type="PROSITE" id="PS01195">
    <property type="entry name" value="PEPT_TRNA_HYDROL_1"/>
    <property type="match status" value="1"/>
</dbReference>
<comment type="function">
    <text evidence="7">Hydrolyzes ribosome-free peptidyl-tRNAs (with 1 or more amino acids incorporated), which drop off the ribosome during protein synthesis, or as a result of ribosome stalling.</text>
</comment>
<dbReference type="NCBIfam" id="TIGR00447">
    <property type="entry name" value="pth"/>
    <property type="match status" value="1"/>
</dbReference>
<evidence type="ECO:0000256" key="2">
    <source>
        <dbReference type="ARBA" id="ARBA00022555"/>
    </source>
</evidence>
<dbReference type="AlphaFoldDB" id="A0A5Q2QGP7"/>
<evidence type="ECO:0000256" key="1">
    <source>
        <dbReference type="ARBA" id="ARBA00013260"/>
    </source>
</evidence>
<feature type="site" description="Stabilizes the basic form of H active site to accept a proton" evidence="7">
    <location>
        <position position="95"/>
    </location>
</feature>
<keyword evidence="11" id="KW-1185">Reference proteome</keyword>
<dbReference type="GO" id="GO:0000049">
    <property type="term" value="F:tRNA binding"/>
    <property type="evidence" value="ECO:0007669"/>
    <property type="project" value="UniProtKB-UniRule"/>
</dbReference>
<keyword evidence="4 7" id="KW-0694">RNA-binding</keyword>
<dbReference type="KEGG" id="llp:GH975_10695"/>
<evidence type="ECO:0000256" key="7">
    <source>
        <dbReference type="HAMAP-Rule" id="MF_00083"/>
    </source>
</evidence>
<name>A0A5Q2QGP7_9GAMM</name>
<reference evidence="10 11" key="1">
    <citation type="submission" date="2019-11" db="EMBL/GenBank/DDBJ databases">
        <authorList>
            <person name="Khan S.A."/>
            <person name="Jeon C.O."/>
            <person name="Chun B.H."/>
        </authorList>
    </citation>
    <scope>NUCLEOTIDE SEQUENCE [LARGE SCALE GENOMIC DNA]</scope>
    <source>
        <strain evidence="10 11">IMCC 1097</strain>
    </source>
</reference>
<feature type="site" description="Discriminates between blocked and unblocked aminoacyl-tRNA" evidence="7">
    <location>
        <position position="12"/>
    </location>
</feature>
<evidence type="ECO:0000256" key="3">
    <source>
        <dbReference type="ARBA" id="ARBA00022801"/>
    </source>
</evidence>
<dbReference type="CDD" id="cd00462">
    <property type="entry name" value="PTH"/>
    <property type="match status" value="1"/>
</dbReference>
<keyword evidence="3 7" id="KW-0378">Hydrolase</keyword>
<dbReference type="InterPro" id="IPR036416">
    <property type="entry name" value="Pept_tRNA_hydro_sf"/>
</dbReference>
<dbReference type="Proteomes" id="UP000388235">
    <property type="component" value="Chromosome"/>
</dbReference>
<dbReference type="PROSITE" id="PS01196">
    <property type="entry name" value="PEPT_TRNA_HYDROL_2"/>
    <property type="match status" value="1"/>
</dbReference>
<dbReference type="EC" id="3.1.1.29" evidence="1 7"/>
<dbReference type="GO" id="GO:0006515">
    <property type="term" value="P:protein quality control for misfolded or incompletely synthesized proteins"/>
    <property type="evidence" value="ECO:0007669"/>
    <property type="project" value="UniProtKB-UniRule"/>
</dbReference>
<dbReference type="PANTHER" id="PTHR17224">
    <property type="entry name" value="PEPTIDYL-TRNA HYDROLASE"/>
    <property type="match status" value="1"/>
</dbReference>
<dbReference type="OrthoDB" id="9800507at2"/>
<dbReference type="GO" id="GO:0005737">
    <property type="term" value="C:cytoplasm"/>
    <property type="evidence" value="ECO:0007669"/>
    <property type="project" value="UniProtKB-SubCell"/>
</dbReference>
<dbReference type="FunFam" id="3.40.50.1470:FF:000001">
    <property type="entry name" value="Peptidyl-tRNA hydrolase"/>
    <property type="match status" value="1"/>
</dbReference>
<proteinExistence type="inferred from homology"/>
<sequence length="193" mass="20914">MASTFLIAGLGNPGSRYDQTRHNAGFWFLDALAKREGLTFRNEAKFHGSYCKATIHGCQQLLVMPGTFMNRSGQSVGALAKFYKLPPEQIIVVHDELDLPAGSMKFKTGGGHGGHNGLRDIHAHLGSPNYHRLRIGIGHPGDAKAVADYVLKAPSIGDRQLIDGAIDEALRALPLILDADFGRATNQINGYRP</sequence>
<comment type="catalytic activity">
    <reaction evidence="7 8">
        <text>an N-acyl-L-alpha-aminoacyl-tRNA + H2O = an N-acyl-L-amino acid + a tRNA + H(+)</text>
        <dbReference type="Rhea" id="RHEA:54448"/>
        <dbReference type="Rhea" id="RHEA-COMP:10123"/>
        <dbReference type="Rhea" id="RHEA-COMP:13883"/>
        <dbReference type="ChEBI" id="CHEBI:15377"/>
        <dbReference type="ChEBI" id="CHEBI:15378"/>
        <dbReference type="ChEBI" id="CHEBI:59874"/>
        <dbReference type="ChEBI" id="CHEBI:78442"/>
        <dbReference type="ChEBI" id="CHEBI:138191"/>
        <dbReference type="EC" id="3.1.1.29"/>
    </reaction>
</comment>
<dbReference type="GO" id="GO:0072344">
    <property type="term" value="P:rescue of stalled ribosome"/>
    <property type="evidence" value="ECO:0007669"/>
    <property type="project" value="UniProtKB-UniRule"/>
</dbReference>